<feature type="region of interest" description="Disordered" evidence="1">
    <location>
        <begin position="1"/>
        <end position="63"/>
    </location>
</feature>
<dbReference type="RefSeq" id="XP_012187574.1">
    <property type="nucleotide sequence ID" value="XM_012332184.1"/>
</dbReference>
<evidence type="ECO:0000313" key="2">
    <source>
        <dbReference type="EMBL" id="GAC93987.1"/>
    </source>
</evidence>
<feature type="compositionally biased region" description="Polar residues" evidence="1">
    <location>
        <begin position="211"/>
        <end position="225"/>
    </location>
</feature>
<dbReference type="HOGENOM" id="CLU_1166287_0_0_1"/>
<reference evidence="3" key="1">
    <citation type="journal article" date="2013" name="Genome Announc.">
        <title>Draft genome sequence of the basidiomycetous yeast-like fungus Pseudozyma hubeiensis SY62, which produces an abundant amount of the biosurfactant mannosylerythritol lipids.</title>
        <authorList>
            <person name="Konishi M."/>
            <person name="Hatada Y."/>
            <person name="Horiuchi J."/>
        </authorList>
    </citation>
    <scope>NUCLEOTIDE SEQUENCE [LARGE SCALE GENOMIC DNA]</scope>
    <source>
        <strain evidence="3">SY62</strain>
    </source>
</reference>
<evidence type="ECO:0000256" key="1">
    <source>
        <dbReference type="SAM" id="MobiDB-lite"/>
    </source>
</evidence>
<protein>
    <submittedName>
        <fullName evidence="2">Uncharacterized protein</fullName>
    </submittedName>
</protein>
<dbReference type="GeneID" id="24106853"/>
<sequence>MSDSSSDSDRKVGGIDIEEPNANHPDNVASPNTTDREVQEFLDSLPDVPSPPEYLSTPSPVSEDPSAPEYFLRAEICEAFITYYNIDYLRLYPDRCDSATRTPWQGIWCDDDLIDELYHRITCFVEDMICIEFNKPPDQQTLTNDHLNDWMDIIVSRSVHEIREAGHNVGCLITDDPFSGFRCLYRRLMDYVENEAVAYNLPNMSRPPTPESTDSGNSLYISQPTRVDDQEPDSDEDT</sequence>
<feature type="region of interest" description="Disordered" evidence="1">
    <location>
        <begin position="201"/>
        <end position="238"/>
    </location>
</feature>
<name>R9NZ76_PSEHS</name>
<dbReference type="eggNOG" id="ENOG502THNU">
    <property type="taxonomic scope" value="Eukaryota"/>
</dbReference>
<keyword evidence="3" id="KW-1185">Reference proteome</keyword>
<dbReference type="EMBL" id="DF238780">
    <property type="protein sequence ID" value="GAC93987.1"/>
    <property type="molecule type" value="Genomic_DNA"/>
</dbReference>
<evidence type="ECO:0000313" key="3">
    <source>
        <dbReference type="Proteomes" id="UP000014071"/>
    </source>
</evidence>
<proteinExistence type="predicted"/>
<dbReference type="AlphaFoldDB" id="R9NZ76"/>
<dbReference type="Proteomes" id="UP000014071">
    <property type="component" value="Unassembled WGS sequence"/>
</dbReference>
<organism evidence="2 3">
    <name type="scientific">Pseudozyma hubeiensis (strain SY62)</name>
    <name type="common">Yeast</name>
    <dbReference type="NCBI Taxonomy" id="1305764"/>
    <lineage>
        <taxon>Eukaryota</taxon>
        <taxon>Fungi</taxon>
        <taxon>Dikarya</taxon>
        <taxon>Basidiomycota</taxon>
        <taxon>Ustilaginomycotina</taxon>
        <taxon>Ustilaginomycetes</taxon>
        <taxon>Ustilaginales</taxon>
        <taxon>Ustilaginaceae</taxon>
        <taxon>Pseudozyma</taxon>
    </lineage>
</organism>
<dbReference type="OrthoDB" id="2555407at2759"/>
<gene>
    <name evidence="2" type="ORF">PHSY_001556</name>
</gene>
<accession>R9NZ76</accession>